<keyword evidence="1" id="KW-0813">Transport</keyword>
<name>A0A143CAT6_9ACTN</name>
<keyword evidence="3 5" id="KW-0067">ATP-binding</keyword>
<dbReference type="GO" id="GO:0016887">
    <property type="term" value="F:ATP hydrolysis activity"/>
    <property type="evidence" value="ECO:0007669"/>
    <property type="project" value="InterPro"/>
</dbReference>
<dbReference type="PANTHER" id="PTHR24220">
    <property type="entry name" value="IMPORT ATP-BINDING PROTEIN"/>
    <property type="match status" value="1"/>
</dbReference>
<dbReference type="AlphaFoldDB" id="A0A143CAT6"/>
<evidence type="ECO:0000256" key="1">
    <source>
        <dbReference type="ARBA" id="ARBA00022448"/>
    </source>
</evidence>
<dbReference type="CDD" id="cd03255">
    <property type="entry name" value="ABC_MJ0796_LolCDE_FtsE"/>
    <property type="match status" value="1"/>
</dbReference>
<keyword evidence="2" id="KW-0547">Nucleotide-binding</keyword>
<dbReference type="GO" id="GO:0022857">
    <property type="term" value="F:transmembrane transporter activity"/>
    <property type="evidence" value="ECO:0007669"/>
    <property type="project" value="TreeGrafter"/>
</dbReference>
<dbReference type="EMBL" id="CP015098">
    <property type="protein sequence ID" value="AMW14339.1"/>
    <property type="molecule type" value="Genomic_DNA"/>
</dbReference>
<dbReference type="PANTHER" id="PTHR24220:SF685">
    <property type="entry name" value="ABC TRANSPORTER RELATED"/>
    <property type="match status" value="1"/>
</dbReference>
<dbReference type="RefSeq" id="WP_062930482.1">
    <property type="nucleotide sequence ID" value="NZ_CP015098.1"/>
</dbReference>
<dbReference type="InterPro" id="IPR027417">
    <property type="entry name" value="P-loop_NTPase"/>
</dbReference>
<evidence type="ECO:0000259" key="4">
    <source>
        <dbReference type="PROSITE" id="PS50893"/>
    </source>
</evidence>
<dbReference type="PROSITE" id="PS00211">
    <property type="entry name" value="ABC_TRANSPORTER_1"/>
    <property type="match status" value="1"/>
</dbReference>
<dbReference type="Gene3D" id="3.40.50.300">
    <property type="entry name" value="P-loop containing nucleotide triphosphate hydrolases"/>
    <property type="match status" value="1"/>
</dbReference>
<protein>
    <submittedName>
        <fullName evidence="5">ABC transporter ATP-binding protein</fullName>
    </submittedName>
</protein>
<dbReference type="InterPro" id="IPR015854">
    <property type="entry name" value="ABC_transpr_LolD-like"/>
</dbReference>
<dbReference type="GO" id="GO:0005886">
    <property type="term" value="C:plasma membrane"/>
    <property type="evidence" value="ECO:0007669"/>
    <property type="project" value="TreeGrafter"/>
</dbReference>
<dbReference type="KEGG" id="stsi:A4E84_35515"/>
<dbReference type="SUPFAM" id="SSF52540">
    <property type="entry name" value="P-loop containing nucleoside triphosphate hydrolases"/>
    <property type="match status" value="1"/>
</dbReference>
<dbReference type="STRING" id="1783515.A4E84_35515"/>
<organism evidence="5 6">
    <name type="scientific">Streptomyces qaidamensis</name>
    <dbReference type="NCBI Taxonomy" id="1783515"/>
    <lineage>
        <taxon>Bacteria</taxon>
        <taxon>Bacillati</taxon>
        <taxon>Actinomycetota</taxon>
        <taxon>Actinomycetes</taxon>
        <taxon>Kitasatosporales</taxon>
        <taxon>Streptomycetaceae</taxon>
        <taxon>Streptomyces</taxon>
        <taxon>Streptomyces aurantiacus group</taxon>
    </lineage>
</organism>
<proteinExistence type="predicted"/>
<dbReference type="InterPro" id="IPR003593">
    <property type="entry name" value="AAA+_ATPase"/>
</dbReference>
<gene>
    <name evidence="5" type="ORF">A4E84_35515</name>
</gene>
<dbReference type="PROSITE" id="PS50893">
    <property type="entry name" value="ABC_TRANSPORTER_2"/>
    <property type="match status" value="1"/>
</dbReference>
<feature type="domain" description="ABC transporter" evidence="4">
    <location>
        <begin position="8"/>
        <end position="239"/>
    </location>
</feature>
<evidence type="ECO:0000313" key="5">
    <source>
        <dbReference type="EMBL" id="AMW14339.1"/>
    </source>
</evidence>
<keyword evidence="6" id="KW-1185">Reference proteome</keyword>
<dbReference type="Pfam" id="PF00005">
    <property type="entry name" value="ABC_tran"/>
    <property type="match status" value="1"/>
</dbReference>
<dbReference type="InterPro" id="IPR003439">
    <property type="entry name" value="ABC_transporter-like_ATP-bd"/>
</dbReference>
<dbReference type="Proteomes" id="UP000076096">
    <property type="component" value="Chromosome"/>
</dbReference>
<sequence>MNIPSAVLTGTGLFKSYGMTRALAGVDIDVLAGESLAVMGPSGSGKSTLLHCLAGIERPDSGEVLLDGKRIDQLREPVRSELRRTAFGFVFQSGQLLPELPADENVALPLMLGGTARRAAVEQARQWFGPLGLQGVESRRPGQLSGGQAQRVAIARALVGRPKVIFADEPTGALDQATGLEVIRLLVDVSRSQGAALVVVTHDANVARWCDRTVQVRDGVLAGGQAETATGAEAKAGHRR</sequence>
<evidence type="ECO:0000256" key="2">
    <source>
        <dbReference type="ARBA" id="ARBA00022741"/>
    </source>
</evidence>
<accession>A0A143CAT6</accession>
<evidence type="ECO:0000313" key="6">
    <source>
        <dbReference type="Proteomes" id="UP000076096"/>
    </source>
</evidence>
<dbReference type="InterPro" id="IPR017911">
    <property type="entry name" value="MacB-like_ATP-bd"/>
</dbReference>
<evidence type="ECO:0000256" key="3">
    <source>
        <dbReference type="ARBA" id="ARBA00022840"/>
    </source>
</evidence>
<dbReference type="InterPro" id="IPR017871">
    <property type="entry name" value="ABC_transporter-like_CS"/>
</dbReference>
<dbReference type="SMART" id="SM00382">
    <property type="entry name" value="AAA"/>
    <property type="match status" value="1"/>
</dbReference>
<reference evidence="6" key="1">
    <citation type="submission" date="2016-04" db="EMBL/GenBank/DDBJ databases">
        <authorList>
            <person name="Zhang B."/>
        </authorList>
    </citation>
    <scope>NUCLEOTIDE SEQUENCE [LARGE SCALE GENOMIC DNA]</scope>
    <source>
        <strain evidence="6">S10</strain>
    </source>
</reference>
<dbReference type="GO" id="GO:0005524">
    <property type="term" value="F:ATP binding"/>
    <property type="evidence" value="ECO:0007669"/>
    <property type="project" value="UniProtKB-KW"/>
</dbReference>